<comment type="caution">
    <text evidence="1">The sequence shown here is derived from an EMBL/GenBank/DDBJ whole genome shotgun (WGS) entry which is preliminary data.</text>
</comment>
<protein>
    <submittedName>
        <fullName evidence="1">Uncharacterized protein</fullName>
    </submittedName>
</protein>
<evidence type="ECO:0000313" key="1">
    <source>
        <dbReference type="EMBL" id="EGJ68727.1"/>
    </source>
</evidence>
<accession>A0A828SV73</accession>
<dbReference type="EMBL" id="ACYS02000037">
    <property type="protein sequence ID" value="EGJ68727.1"/>
    <property type="molecule type" value="Genomic_DNA"/>
</dbReference>
<proteinExistence type="predicted"/>
<organism evidence="1 2">
    <name type="scientific">Acinetobacter baumannii 6014059</name>
    <dbReference type="NCBI Taxonomy" id="525242"/>
    <lineage>
        <taxon>Bacteria</taxon>
        <taxon>Pseudomonadati</taxon>
        <taxon>Pseudomonadota</taxon>
        <taxon>Gammaproteobacteria</taxon>
        <taxon>Moraxellales</taxon>
        <taxon>Moraxellaceae</taxon>
        <taxon>Acinetobacter</taxon>
        <taxon>Acinetobacter calcoaceticus/baumannii complex</taxon>
    </lineage>
</organism>
<reference evidence="1 2" key="1">
    <citation type="submission" date="2011-04" db="EMBL/GenBank/DDBJ databases">
        <authorList>
            <person name="Weinstock G."/>
            <person name="Sodergren E."/>
            <person name="Clifton S."/>
            <person name="Fulton L."/>
            <person name="Fulton B."/>
            <person name="Courtney L."/>
            <person name="Fronick C."/>
            <person name="Harrison M."/>
            <person name="Strong C."/>
            <person name="Farmer C."/>
            <person name="Delahaunty K."/>
            <person name="Markovic C."/>
            <person name="Hall O."/>
            <person name="Minx P."/>
            <person name="Tomlinson C."/>
            <person name="Mitreva M."/>
            <person name="Hou S."/>
            <person name="Chen J."/>
            <person name="Wollam A."/>
            <person name="Pepin K.H."/>
            <person name="Johnson M."/>
            <person name="Bhonagiri V."/>
            <person name="Zhang X."/>
            <person name="Suruliraj S."/>
            <person name="Warren W."/>
            <person name="Chinwalla A."/>
            <person name="Mardis E.R."/>
            <person name="Wilson R.K."/>
        </authorList>
    </citation>
    <scope>NUCLEOTIDE SEQUENCE [LARGE SCALE GENOMIC DNA]</scope>
    <source>
        <strain evidence="1 2">6014059</strain>
    </source>
</reference>
<sequence>MSERSEAKTKGNFSLLGLLIILKFLNAFRYAESLCSQCF</sequence>
<name>A0A828SV73_ACIBA</name>
<evidence type="ECO:0000313" key="2">
    <source>
        <dbReference type="Proteomes" id="UP000003204"/>
    </source>
</evidence>
<gene>
    <name evidence="1" type="ORF">HMPREF0022_01515</name>
</gene>
<dbReference type="Proteomes" id="UP000003204">
    <property type="component" value="Unassembled WGS sequence"/>
</dbReference>
<dbReference type="AlphaFoldDB" id="A0A828SV73"/>